<dbReference type="PANTHER" id="PTHR43196:SF2">
    <property type="entry name" value="PHOSPHOADENOSINE PHOSPHOSULFATE REDUCTASE"/>
    <property type="match status" value="1"/>
</dbReference>
<keyword evidence="3" id="KW-1185">Reference proteome</keyword>
<gene>
    <name evidence="2" type="ORF">D3218_01745</name>
</gene>
<dbReference type="SUPFAM" id="SSF52402">
    <property type="entry name" value="Adenine nucleotide alpha hydrolases-like"/>
    <property type="match status" value="1"/>
</dbReference>
<dbReference type="InterPro" id="IPR050128">
    <property type="entry name" value="Sulfate_adenylyltrnsfr_sub2"/>
</dbReference>
<dbReference type="OrthoDB" id="8451439at2"/>
<dbReference type="InterPro" id="IPR002500">
    <property type="entry name" value="PAPS_reduct_dom"/>
</dbReference>
<dbReference type="Proteomes" id="UP000265750">
    <property type="component" value="Unassembled WGS sequence"/>
</dbReference>
<dbReference type="AlphaFoldDB" id="A0A3A1WNN5"/>
<protein>
    <recommendedName>
        <fullName evidence="1">Phosphoadenosine phosphosulphate reductase domain-containing protein</fullName>
    </recommendedName>
</protein>
<dbReference type="GO" id="GO:0003824">
    <property type="term" value="F:catalytic activity"/>
    <property type="evidence" value="ECO:0007669"/>
    <property type="project" value="InterPro"/>
</dbReference>
<dbReference type="Pfam" id="PF01507">
    <property type="entry name" value="PAPS_reduct"/>
    <property type="match status" value="1"/>
</dbReference>
<dbReference type="Gene3D" id="3.40.50.620">
    <property type="entry name" value="HUPs"/>
    <property type="match status" value="1"/>
</dbReference>
<proteinExistence type="predicted"/>
<dbReference type="EMBL" id="QYRN01000001">
    <property type="protein sequence ID" value="RIY03507.1"/>
    <property type="molecule type" value="Genomic_DNA"/>
</dbReference>
<organism evidence="2 3">
    <name type="scientific">Aureimonas flava</name>
    <dbReference type="NCBI Taxonomy" id="2320271"/>
    <lineage>
        <taxon>Bacteria</taxon>
        <taxon>Pseudomonadati</taxon>
        <taxon>Pseudomonadota</taxon>
        <taxon>Alphaproteobacteria</taxon>
        <taxon>Hyphomicrobiales</taxon>
        <taxon>Aurantimonadaceae</taxon>
        <taxon>Aureimonas</taxon>
    </lineage>
</organism>
<accession>A0A3A1WNN5</accession>
<feature type="domain" description="Phosphoadenosine phosphosulphate reductase" evidence="1">
    <location>
        <begin position="28"/>
        <end position="211"/>
    </location>
</feature>
<comment type="caution">
    <text evidence="2">The sequence shown here is derived from an EMBL/GenBank/DDBJ whole genome shotgun (WGS) entry which is preliminary data.</text>
</comment>
<dbReference type="PANTHER" id="PTHR43196">
    <property type="entry name" value="SULFATE ADENYLYLTRANSFERASE SUBUNIT 2"/>
    <property type="match status" value="1"/>
</dbReference>
<dbReference type="RefSeq" id="WP_136625042.1">
    <property type="nucleotide sequence ID" value="NZ_QYRN01000001.1"/>
</dbReference>
<name>A0A3A1WNN5_9HYPH</name>
<reference evidence="3" key="1">
    <citation type="submission" date="2018-09" db="EMBL/GenBank/DDBJ databases">
        <authorList>
            <person name="Tuo L."/>
        </authorList>
    </citation>
    <scope>NUCLEOTIDE SEQUENCE [LARGE SCALE GENOMIC DNA]</scope>
    <source>
        <strain evidence="3">M2BS4Y-1</strain>
    </source>
</reference>
<evidence type="ECO:0000259" key="1">
    <source>
        <dbReference type="Pfam" id="PF01507"/>
    </source>
</evidence>
<evidence type="ECO:0000313" key="2">
    <source>
        <dbReference type="EMBL" id="RIY03507.1"/>
    </source>
</evidence>
<dbReference type="InterPro" id="IPR014729">
    <property type="entry name" value="Rossmann-like_a/b/a_fold"/>
</dbReference>
<sequence>MDTLVAHNQRAAEARDMLAHIFARHDRVFLAFSGGKESLALARLCDPWAGRFRLLWANTGYAFPHVEALIRSYGERYGLDERRSDLIANWKANGLPSNVVPIPNALGGGLHAEPKLQAWPACCGALRSAPMLDMLQAETAPVAVIHGQRHEDRTPGLGMSGWPVPECVEVVAPLADWSRADVLAFLEHEGVDLPAHYADVPDSLDCWLCPSAFGEAKGPARAAYMRKAYPEMLEVVMPGVRRTREAVAAVVGTIGMSVESAQPPRDELRPVAQHPDRLGDCVIAALATILGRTYPETATLLGFPCDPATGHPVGLHKAGVPITMLAAPLLAAGIPSTIIVSDEFAARVGDVPGVGLARDRLHQMLRGRRAVVMIEERHDDGFEMHALGWVGDRLYDCRPPAPNERPIDGVEILAAVVM</sequence>
<evidence type="ECO:0000313" key="3">
    <source>
        <dbReference type="Proteomes" id="UP000265750"/>
    </source>
</evidence>